<sequence>MFVLELTYCAPADRIEALREAHMAWVDEQFEAGEFIASGPKKPRDGGVILAVGADRDRVEAIAASDPFAQEEVCEYRITEFTASRTAPPLREYRQPARG</sequence>
<reference evidence="3 4" key="1">
    <citation type="journal article" date="2014" name="Genome Announc.">
        <title>Draft Genome Sequence of Streptomyces fradiae ATCC 19609, a Strain Highly Sensitive to Antibiotics.</title>
        <authorList>
            <person name="Bekker O.B."/>
            <person name="Klimina K.M."/>
            <person name="Vatlin A.A."/>
            <person name="Zakharevich N.V."/>
            <person name="Kasianov A.S."/>
            <person name="Danilenko V.N."/>
        </authorList>
    </citation>
    <scope>NUCLEOTIDE SEQUENCE [LARGE SCALE GENOMIC DNA]</scope>
    <source>
        <strain evidence="3 4">ATCC 19609</strain>
    </source>
</reference>
<evidence type="ECO:0000313" key="4">
    <source>
        <dbReference type="Proteomes" id="UP000028058"/>
    </source>
</evidence>
<dbReference type="PANTHER" id="PTHR37828">
    <property type="entry name" value="GSR2449 PROTEIN"/>
    <property type="match status" value="1"/>
</dbReference>
<keyword evidence="4" id="KW-1185">Reference proteome</keyword>
<evidence type="ECO:0000256" key="1">
    <source>
        <dbReference type="ARBA" id="ARBA00007689"/>
    </source>
</evidence>
<protein>
    <recommendedName>
        <fullName evidence="2">YCII-related domain-containing protein</fullName>
    </recommendedName>
</protein>
<organism evidence="3 4">
    <name type="scientific">Streptomyces xinghaiensis</name>
    <dbReference type="NCBI Taxonomy" id="1038928"/>
    <lineage>
        <taxon>Bacteria</taxon>
        <taxon>Bacillati</taxon>
        <taxon>Actinomycetota</taxon>
        <taxon>Actinomycetes</taxon>
        <taxon>Kitasatosporales</taxon>
        <taxon>Streptomycetaceae</taxon>
        <taxon>Streptomyces</taxon>
    </lineage>
</organism>
<dbReference type="AlphaFoldDB" id="A0A3M8F3F8"/>
<evidence type="ECO:0000259" key="2">
    <source>
        <dbReference type="Pfam" id="PF03795"/>
    </source>
</evidence>
<dbReference type="Proteomes" id="UP000028058">
    <property type="component" value="Unassembled WGS sequence"/>
</dbReference>
<dbReference type="Pfam" id="PF03795">
    <property type="entry name" value="YCII"/>
    <property type="match status" value="1"/>
</dbReference>
<accession>A0A3M8F3F8</accession>
<dbReference type="EMBL" id="JNAD02000012">
    <property type="protein sequence ID" value="RKM92819.1"/>
    <property type="molecule type" value="Genomic_DNA"/>
</dbReference>
<dbReference type="SUPFAM" id="SSF54909">
    <property type="entry name" value="Dimeric alpha+beta barrel"/>
    <property type="match status" value="1"/>
</dbReference>
<name>A0A3M8F3F8_9ACTN</name>
<dbReference type="InterPro" id="IPR011008">
    <property type="entry name" value="Dimeric_a/b-barrel"/>
</dbReference>
<dbReference type="PANTHER" id="PTHR37828:SF1">
    <property type="entry name" value="YCII-RELATED DOMAIN-CONTAINING PROTEIN"/>
    <property type="match status" value="1"/>
</dbReference>
<comment type="similarity">
    <text evidence="1">Belongs to the YciI family.</text>
</comment>
<dbReference type="RefSeq" id="WP_043471732.1">
    <property type="nucleotide sequence ID" value="NZ_CP134822.1"/>
</dbReference>
<dbReference type="Gene3D" id="3.30.70.1060">
    <property type="entry name" value="Dimeric alpha+beta barrel"/>
    <property type="match status" value="1"/>
</dbReference>
<feature type="domain" description="YCII-related" evidence="2">
    <location>
        <begin position="1"/>
        <end position="82"/>
    </location>
</feature>
<dbReference type="OrthoDB" id="9814407at2"/>
<gene>
    <name evidence="3" type="ORF">SFRA_023130</name>
</gene>
<evidence type="ECO:0000313" key="3">
    <source>
        <dbReference type="EMBL" id="RKM92819.1"/>
    </source>
</evidence>
<dbReference type="InterPro" id="IPR005545">
    <property type="entry name" value="YCII"/>
</dbReference>
<comment type="caution">
    <text evidence="3">The sequence shown here is derived from an EMBL/GenBank/DDBJ whole genome shotgun (WGS) entry which is preliminary data.</text>
</comment>
<proteinExistence type="inferred from homology"/>